<dbReference type="RefSeq" id="WP_198880925.1">
    <property type="nucleotide sequence ID" value="NZ_JAEKJA010000003.1"/>
</dbReference>
<reference evidence="2" key="1">
    <citation type="submission" date="2020-12" db="EMBL/GenBank/DDBJ databases">
        <title>Bacterial taxonomy.</title>
        <authorList>
            <person name="Pan X."/>
        </authorList>
    </citation>
    <scope>NUCLEOTIDE SEQUENCE</scope>
    <source>
        <strain evidence="2">B2012</strain>
    </source>
</reference>
<dbReference type="Proteomes" id="UP000609531">
    <property type="component" value="Unassembled WGS sequence"/>
</dbReference>
<comment type="caution">
    <text evidence="2">The sequence shown here is derived from an EMBL/GenBank/DDBJ whole genome shotgun (WGS) entry which is preliminary data.</text>
</comment>
<organism evidence="2 3">
    <name type="scientific">Acuticoccus mangrovi</name>
    <dbReference type="NCBI Taxonomy" id="2796142"/>
    <lineage>
        <taxon>Bacteria</taxon>
        <taxon>Pseudomonadati</taxon>
        <taxon>Pseudomonadota</taxon>
        <taxon>Alphaproteobacteria</taxon>
        <taxon>Hyphomicrobiales</taxon>
        <taxon>Amorphaceae</taxon>
        <taxon>Acuticoccus</taxon>
    </lineage>
</organism>
<feature type="compositionally biased region" description="Basic and acidic residues" evidence="1">
    <location>
        <begin position="37"/>
        <end position="60"/>
    </location>
</feature>
<protein>
    <submittedName>
        <fullName evidence="2">DUF4169 family protein</fullName>
    </submittedName>
</protein>
<keyword evidence="3" id="KW-1185">Reference proteome</keyword>
<dbReference type="Pfam" id="PF13770">
    <property type="entry name" value="DUF4169"/>
    <property type="match status" value="1"/>
</dbReference>
<sequence>MGDIVNLKRARKRRAREAAKAEAAESRIRHGRTAAQKVDDRSTAEKRDAQHEGHRLDRPD</sequence>
<evidence type="ECO:0000313" key="3">
    <source>
        <dbReference type="Proteomes" id="UP000609531"/>
    </source>
</evidence>
<gene>
    <name evidence="2" type="ORF">JCR33_04990</name>
</gene>
<evidence type="ECO:0000256" key="1">
    <source>
        <dbReference type="SAM" id="MobiDB-lite"/>
    </source>
</evidence>
<dbReference type="InterPro" id="IPR025227">
    <property type="entry name" value="DUF4169"/>
</dbReference>
<feature type="region of interest" description="Disordered" evidence="1">
    <location>
        <begin position="1"/>
        <end position="60"/>
    </location>
</feature>
<dbReference type="EMBL" id="JAEKJA010000003">
    <property type="protein sequence ID" value="MBJ3775031.1"/>
    <property type="molecule type" value="Genomic_DNA"/>
</dbReference>
<proteinExistence type="predicted"/>
<feature type="compositionally biased region" description="Basic and acidic residues" evidence="1">
    <location>
        <begin position="16"/>
        <end position="28"/>
    </location>
</feature>
<name>A0A934MGJ0_9HYPH</name>
<evidence type="ECO:0000313" key="2">
    <source>
        <dbReference type="EMBL" id="MBJ3775031.1"/>
    </source>
</evidence>
<accession>A0A934MGJ0</accession>
<dbReference type="AlphaFoldDB" id="A0A934MGJ0"/>